<name>A0A2U3K7W8_9FIRM</name>
<dbReference type="EMBL" id="OMOF01000064">
    <property type="protein sequence ID" value="SPF35772.1"/>
    <property type="molecule type" value="Genomic_DNA"/>
</dbReference>
<evidence type="ECO:0000313" key="1">
    <source>
        <dbReference type="EMBL" id="SPF35772.1"/>
    </source>
</evidence>
<proteinExistence type="predicted"/>
<evidence type="ECO:0000313" key="2">
    <source>
        <dbReference type="Proteomes" id="UP000238916"/>
    </source>
</evidence>
<organism evidence="1 2">
    <name type="scientific">Candidatus Desulfosporosinus infrequens</name>
    <dbReference type="NCBI Taxonomy" id="2043169"/>
    <lineage>
        <taxon>Bacteria</taxon>
        <taxon>Bacillati</taxon>
        <taxon>Bacillota</taxon>
        <taxon>Clostridia</taxon>
        <taxon>Eubacteriales</taxon>
        <taxon>Desulfitobacteriaceae</taxon>
        <taxon>Desulfosporosinus</taxon>
    </lineage>
</organism>
<accession>A0A2U3K7W8</accession>
<sequence>MDLNNRNGILNAMRDVLISIENKILRYLDKKKMEDYLRGMD</sequence>
<reference evidence="2" key="1">
    <citation type="submission" date="2018-02" db="EMBL/GenBank/DDBJ databases">
        <authorList>
            <person name="Hausmann B."/>
        </authorList>
    </citation>
    <scope>NUCLEOTIDE SEQUENCE [LARGE SCALE GENOMIC DNA]</scope>
    <source>
        <strain evidence="2">Peat soil MAG SbF1</strain>
    </source>
</reference>
<dbReference type="Proteomes" id="UP000238916">
    <property type="component" value="Unassembled WGS sequence"/>
</dbReference>
<protein>
    <submittedName>
        <fullName evidence="1">Uncharacterized protein</fullName>
    </submittedName>
</protein>
<dbReference type="AlphaFoldDB" id="A0A2U3K7W8"/>
<gene>
    <name evidence="1" type="ORF">SBF1_1560010</name>
</gene>